<comment type="similarity">
    <text evidence="5">Belongs to the RNA polymerase subunit epsilon family.</text>
</comment>
<evidence type="ECO:0000256" key="2">
    <source>
        <dbReference type="ARBA" id="ARBA00022679"/>
    </source>
</evidence>
<dbReference type="GO" id="GO:0000428">
    <property type="term" value="C:DNA-directed RNA polymerase complex"/>
    <property type="evidence" value="ECO:0007669"/>
    <property type="project" value="UniProtKB-KW"/>
</dbReference>
<organism evidence="6 7">
    <name type="scientific">Pontibacillus marinus BH030004 = DSM 16465</name>
    <dbReference type="NCBI Taxonomy" id="1385511"/>
    <lineage>
        <taxon>Bacteria</taxon>
        <taxon>Bacillati</taxon>
        <taxon>Bacillota</taxon>
        <taxon>Bacilli</taxon>
        <taxon>Bacillales</taxon>
        <taxon>Bacillaceae</taxon>
        <taxon>Pontibacillus</taxon>
    </lineage>
</organism>
<dbReference type="GO" id="GO:0003899">
    <property type="term" value="F:DNA-directed RNA polymerase activity"/>
    <property type="evidence" value="ECO:0007669"/>
    <property type="project" value="UniProtKB-UniRule"/>
</dbReference>
<name>A0A0A5FZ68_9BACI</name>
<comment type="function">
    <text evidence="5">A non-essential component of RNA polymerase (RNAP).</text>
</comment>
<comment type="subunit">
    <text evidence="5">RNAP is composed of a core of 2 alpha, a beta and a beta' subunit. The core is associated with a delta subunit, and at least one of epsilon or omega. When a sigma factor is associated with the core the holoenzyme is formed, which can initiate transcription.</text>
</comment>
<evidence type="ECO:0000313" key="6">
    <source>
        <dbReference type="EMBL" id="KGX85084.1"/>
    </source>
</evidence>
<dbReference type="InterPro" id="IPR009907">
    <property type="entry name" value="RpoY"/>
</dbReference>
<dbReference type="Gene3D" id="3.10.20.730">
    <property type="entry name" value="RNAP, epsilon subunit-like"/>
    <property type="match status" value="1"/>
</dbReference>
<comment type="catalytic activity">
    <reaction evidence="5">
        <text>RNA(n) + a ribonucleoside 5'-triphosphate = RNA(n+1) + diphosphate</text>
        <dbReference type="Rhea" id="RHEA:21248"/>
        <dbReference type="Rhea" id="RHEA-COMP:14527"/>
        <dbReference type="Rhea" id="RHEA-COMP:17342"/>
        <dbReference type="ChEBI" id="CHEBI:33019"/>
        <dbReference type="ChEBI" id="CHEBI:61557"/>
        <dbReference type="ChEBI" id="CHEBI:140395"/>
        <dbReference type="EC" id="2.7.7.6"/>
    </reaction>
</comment>
<evidence type="ECO:0000256" key="1">
    <source>
        <dbReference type="ARBA" id="ARBA00022478"/>
    </source>
</evidence>
<dbReference type="eggNOG" id="COG5503">
    <property type="taxonomic scope" value="Bacteria"/>
</dbReference>
<evidence type="ECO:0000256" key="5">
    <source>
        <dbReference type="HAMAP-Rule" id="MF_01553"/>
    </source>
</evidence>
<dbReference type="GO" id="GO:0003677">
    <property type="term" value="F:DNA binding"/>
    <property type="evidence" value="ECO:0007669"/>
    <property type="project" value="UniProtKB-UniRule"/>
</dbReference>
<keyword evidence="2 5" id="KW-0808">Transferase</keyword>
<gene>
    <name evidence="5" type="primary">rpoY</name>
    <name evidence="6" type="ORF">N783_15210</name>
</gene>
<comment type="caution">
    <text evidence="6">The sequence shown here is derived from an EMBL/GenBank/DDBJ whole genome shotgun (WGS) entry which is preliminary data.</text>
</comment>
<accession>A0A0A5FZ68</accession>
<dbReference type="STRING" id="1385511.GCA_000425225_02819"/>
<reference evidence="6 7" key="1">
    <citation type="submission" date="2013-08" db="EMBL/GenBank/DDBJ databases">
        <authorList>
            <person name="Huang J."/>
            <person name="Wang G."/>
        </authorList>
    </citation>
    <scope>NUCLEOTIDE SEQUENCE [LARGE SCALE GENOMIC DNA]</scope>
    <source>
        <strain evidence="6 7">BH030004</strain>
    </source>
</reference>
<proteinExistence type="inferred from homology"/>
<sequence length="69" mass="8350">MIFKVLYQERSEEVPVRERTTSLYIEAETEREIRKKLADRKLNIEYIQALDGDHLEYEKQSEDFQVESI</sequence>
<dbReference type="RefSeq" id="WP_027446472.1">
    <property type="nucleotide sequence ID" value="NZ_AULJ01000035.1"/>
</dbReference>
<keyword evidence="7" id="KW-1185">Reference proteome</keyword>
<dbReference type="HAMAP" id="MF_01553">
    <property type="entry name" value="RNApol_bact_RpoY"/>
    <property type="match status" value="1"/>
</dbReference>
<dbReference type="NCBIfam" id="NF010188">
    <property type="entry name" value="PRK13667.1"/>
    <property type="match status" value="1"/>
</dbReference>
<dbReference type="AlphaFoldDB" id="A0A0A5FZ68"/>
<keyword evidence="3 5" id="KW-0548">Nucleotidyltransferase</keyword>
<keyword evidence="4 5" id="KW-0804">Transcription</keyword>
<evidence type="ECO:0000256" key="3">
    <source>
        <dbReference type="ARBA" id="ARBA00022695"/>
    </source>
</evidence>
<dbReference type="Proteomes" id="UP000030403">
    <property type="component" value="Unassembled WGS sequence"/>
</dbReference>
<dbReference type="GO" id="GO:0006351">
    <property type="term" value="P:DNA-templated transcription"/>
    <property type="evidence" value="ECO:0007669"/>
    <property type="project" value="UniProtKB-UniRule"/>
</dbReference>
<dbReference type="EMBL" id="AVPF01000044">
    <property type="protein sequence ID" value="KGX85084.1"/>
    <property type="molecule type" value="Genomic_DNA"/>
</dbReference>
<dbReference type="EC" id="2.7.7.6" evidence="5"/>
<keyword evidence="1 5" id="KW-0240">DNA-directed RNA polymerase</keyword>
<dbReference type="OrthoDB" id="2147503at2"/>
<dbReference type="Pfam" id="PF07288">
    <property type="entry name" value="RpoY"/>
    <property type="match status" value="1"/>
</dbReference>
<evidence type="ECO:0000313" key="7">
    <source>
        <dbReference type="Proteomes" id="UP000030403"/>
    </source>
</evidence>
<protein>
    <recommendedName>
        <fullName evidence="5">DNA-directed RNA polymerase subunit epsilon</fullName>
        <shortName evidence="5">RNAP epsilon subunit</shortName>
        <ecNumber evidence="5">2.7.7.6</ecNumber>
    </recommendedName>
    <alternativeName>
        <fullName evidence="5">RNA polymerase epsilon subunit</fullName>
    </alternativeName>
    <alternativeName>
        <fullName evidence="5">Transcriptase subunit epsilon</fullName>
    </alternativeName>
</protein>
<evidence type="ECO:0000256" key="4">
    <source>
        <dbReference type="ARBA" id="ARBA00023163"/>
    </source>
</evidence>